<dbReference type="STRING" id="442562.Rumeso_04546"/>
<comment type="caution">
    <text evidence="3">The sequence shown here is derived from an EMBL/GenBank/DDBJ whole genome shotgun (WGS) entry which is preliminary data.</text>
</comment>
<protein>
    <recommendedName>
        <fullName evidence="5">Lipopolysaccharide export system protein LptC</fullName>
    </recommendedName>
</protein>
<evidence type="ECO:0000313" key="4">
    <source>
        <dbReference type="Proteomes" id="UP000019666"/>
    </source>
</evidence>
<dbReference type="EMBL" id="AOSK01000127">
    <property type="protein sequence ID" value="EYD73949.1"/>
    <property type="molecule type" value="Genomic_DNA"/>
</dbReference>
<gene>
    <name evidence="3" type="ORF">Rumeso_04546</name>
</gene>
<keyword evidence="2" id="KW-0812">Transmembrane</keyword>
<name>A0A017HJJ0_9RHOB</name>
<accession>A0A017HJJ0</accession>
<dbReference type="AlphaFoldDB" id="A0A017HJJ0"/>
<dbReference type="InterPro" id="IPR010664">
    <property type="entry name" value="LipoPS_assembly_LptC-rel"/>
</dbReference>
<feature type="region of interest" description="Disordered" evidence="1">
    <location>
        <begin position="110"/>
        <end position="132"/>
    </location>
</feature>
<evidence type="ECO:0000256" key="2">
    <source>
        <dbReference type="SAM" id="Phobius"/>
    </source>
</evidence>
<dbReference type="HOGENOM" id="CLU_114957_0_0_5"/>
<sequence length="216" mass="22695">MDGRPPAPEAPPRVPFRRRSRVVAWAKVLLPLAALALLSTVFLVARGPGSEVEIPFARIEEIAKEPRMDKPRLAGVTEDGTTLALTANRITPLPDRPDTFALTAPRLETRSPEGGEARLAAGSGEVDGPSRSLRLSGGVHVEAEPGIVVETPELTADLATGTLVAGAVTAESPMGSIVAGALTLEQGEGNGARLVFNRGVRLLYQPERPPPAEAPR</sequence>
<keyword evidence="2" id="KW-1133">Transmembrane helix</keyword>
<evidence type="ECO:0000313" key="3">
    <source>
        <dbReference type="EMBL" id="EYD73949.1"/>
    </source>
</evidence>
<dbReference type="Proteomes" id="UP000019666">
    <property type="component" value="Unassembled WGS sequence"/>
</dbReference>
<reference evidence="3 4" key="1">
    <citation type="submission" date="2013-02" db="EMBL/GenBank/DDBJ databases">
        <authorList>
            <person name="Fiebig A."/>
            <person name="Goeker M."/>
            <person name="Klenk H.-P.P."/>
        </authorList>
    </citation>
    <scope>NUCLEOTIDE SEQUENCE [LARGE SCALE GENOMIC DNA]</scope>
    <source>
        <strain evidence="3 4">DSM 19309</strain>
    </source>
</reference>
<dbReference type="Pfam" id="PF06835">
    <property type="entry name" value="LptC"/>
    <property type="match status" value="1"/>
</dbReference>
<dbReference type="RefSeq" id="WP_051521031.1">
    <property type="nucleotide sequence ID" value="NZ_KK088555.1"/>
</dbReference>
<keyword evidence="2" id="KW-0472">Membrane</keyword>
<keyword evidence="4" id="KW-1185">Reference proteome</keyword>
<proteinExistence type="predicted"/>
<feature type="transmembrane region" description="Helical" evidence="2">
    <location>
        <begin position="22"/>
        <end position="45"/>
    </location>
</feature>
<dbReference type="OrthoDB" id="7871110at2"/>
<organism evidence="3 4">
    <name type="scientific">Rubellimicrobium mesophilum DSM 19309</name>
    <dbReference type="NCBI Taxonomy" id="442562"/>
    <lineage>
        <taxon>Bacteria</taxon>
        <taxon>Pseudomonadati</taxon>
        <taxon>Pseudomonadota</taxon>
        <taxon>Alphaproteobacteria</taxon>
        <taxon>Rhodobacterales</taxon>
        <taxon>Roseobacteraceae</taxon>
        <taxon>Rubellimicrobium</taxon>
    </lineage>
</organism>
<evidence type="ECO:0008006" key="5">
    <source>
        <dbReference type="Google" id="ProtNLM"/>
    </source>
</evidence>
<evidence type="ECO:0000256" key="1">
    <source>
        <dbReference type="SAM" id="MobiDB-lite"/>
    </source>
</evidence>